<dbReference type="PRINTS" id="PR00792">
    <property type="entry name" value="PEPSIN"/>
</dbReference>
<dbReference type="PROSITE" id="PS50015">
    <property type="entry name" value="SAP_B"/>
    <property type="match status" value="2"/>
</dbReference>
<dbReference type="InterPro" id="IPR001969">
    <property type="entry name" value="Aspartic_peptidase_AS"/>
</dbReference>
<dbReference type="GO" id="GO:0006629">
    <property type="term" value="P:lipid metabolic process"/>
    <property type="evidence" value="ECO:0007669"/>
    <property type="project" value="InterPro"/>
</dbReference>
<dbReference type="Pfam" id="PF00026">
    <property type="entry name" value="Asp"/>
    <property type="match status" value="1"/>
</dbReference>
<dbReference type="FunFam" id="2.40.70.10:FF:000044">
    <property type="entry name" value="Lysosomal aspartic protease"/>
    <property type="match status" value="1"/>
</dbReference>
<keyword evidence="3 10" id="KW-0064">Aspartyl protease</keyword>
<dbReference type="InterPro" id="IPR008139">
    <property type="entry name" value="SaposinB_dom"/>
</dbReference>
<evidence type="ECO:0000256" key="5">
    <source>
        <dbReference type="ARBA" id="ARBA00023145"/>
    </source>
</evidence>
<keyword evidence="7" id="KW-0325">Glycoprotein</keyword>
<dbReference type="InterPro" id="IPR007856">
    <property type="entry name" value="SapB_1"/>
</dbReference>
<dbReference type="SUPFAM" id="SSF50630">
    <property type="entry name" value="Acid proteases"/>
    <property type="match status" value="1"/>
</dbReference>
<dbReference type="PROSITE" id="PS00141">
    <property type="entry name" value="ASP_PROTEASE"/>
    <property type="match status" value="1"/>
</dbReference>
<keyword evidence="11" id="KW-0732">Signal</keyword>
<dbReference type="PANTHER" id="PTHR47966:SF3">
    <property type="entry name" value="ASPARTIC PROTEINASE-LIKE"/>
    <property type="match status" value="1"/>
</dbReference>
<name>A0A5N6RHB0_9ROSI</name>
<dbReference type="OrthoDB" id="771136at2759"/>
<gene>
    <name evidence="14" type="ORF">FH972_015742</name>
</gene>
<feature type="active site" evidence="8">
    <location>
        <position position="102"/>
    </location>
</feature>
<evidence type="ECO:0000313" key="14">
    <source>
        <dbReference type="EMBL" id="KAE8077151.1"/>
    </source>
</evidence>
<evidence type="ECO:0000256" key="10">
    <source>
        <dbReference type="RuleBase" id="RU000454"/>
    </source>
</evidence>
<dbReference type="PROSITE" id="PS51767">
    <property type="entry name" value="PEPTIDASE_A1"/>
    <property type="match status" value="1"/>
</dbReference>
<keyword evidence="4 10" id="KW-0378">Hydrolase</keyword>
<keyword evidence="5" id="KW-0865">Zymogen</keyword>
<accession>A0A5N6RHB0</accession>
<feature type="disulfide bond" evidence="9">
    <location>
        <begin position="115"/>
        <end position="121"/>
    </location>
</feature>
<dbReference type="Gene3D" id="1.10.225.10">
    <property type="entry name" value="Saposin-like"/>
    <property type="match status" value="1"/>
</dbReference>
<evidence type="ECO:0000256" key="9">
    <source>
        <dbReference type="PIRSR" id="PIRSR601461-2"/>
    </source>
</evidence>
<feature type="signal peptide" evidence="11">
    <location>
        <begin position="1"/>
        <end position="20"/>
    </location>
</feature>
<feature type="domain" description="Saposin B-type" evidence="12">
    <location>
        <begin position="313"/>
        <end position="353"/>
    </location>
</feature>
<dbReference type="InterPro" id="IPR001461">
    <property type="entry name" value="Aspartic_peptidase_A1"/>
</dbReference>
<feature type="domain" description="Saposin B-type" evidence="12">
    <location>
        <begin position="376"/>
        <end position="466"/>
    </location>
</feature>
<sequence length="506" mass="55222">MANKFLLVALCLLTSMCSLAIPSSSNGLVRICLKKQRFDLNSIKAARIIGKERKFAKKSLYNILNVGASATDIASLKNLLDARYYGEIGIGSPPQKFSVIFDTGSSNLWVPSSHCYFSMACYGHSRYNTSQSSTFADIGKPSNINYGFGSISGFLSKDNVQVGDLVVKDQVLIGATRQGIAFSLSKFDGILGLGFHEISAENAVPVWDNMAQQGLISQNIFSFWFNRDPEKSEGGEIIIGGVDPKHFKGEHTYVPVTQKGYWQIGFGDFLIANHSTGFCEGGCNAIMDSGTSFIAGPTAIITEINRAIGVKGLKNVDCKRVVSQYGDLMWNLLISGVQPGKLCSNIGLCLNGTQPMSKIIETKVEAKSGKKLAVGDDLLCTACEMTAIWIHSQLKQNKTKTKIFEYVNKLCDELQNPKAESAVNCDNIVNMPNISFIIGNRSFHLTPEQYVLKVEQGFSTICISGFIPLDVPPPKGPLWILGEIFMEAYHTVFDFGKLQIGFAEAA</sequence>
<evidence type="ECO:0000256" key="4">
    <source>
        <dbReference type="ARBA" id="ARBA00022801"/>
    </source>
</evidence>
<dbReference type="EMBL" id="CM017326">
    <property type="protein sequence ID" value="KAE8077151.1"/>
    <property type="molecule type" value="Genomic_DNA"/>
</dbReference>
<dbReference type="AlphaFoldDB" id="A0A5N6RHB0"/>
<dbReference type="SUPFAM" id="SSF47862">
    <property type="entry name" value="Saposin"/>
    <property type="match status" value="1"/>
</dbReference>
<organism evidence="14 15">
    <name type="scientific">Carpinus fangiana</name>
    <dbReference type="NCBI Taxonomy" id="176857"/>
    <lineage>
        <taxon>Eukaryota</taxon>
        <taxon>Viridiplantae</taxon>
        <taxon>Streptophyta</taxon>
        <taxon>Embryophyta</taxon>
        <taxon>Tracheophyta</taxon>
        <taxon>Spermatophyta</taxon>
        <taxon>Magnoliopsida</taxon>
        <taxon>eudicotyledons</taxon>
        <taxon>Gunneridae</taxon>
        <taxon>Pentapetalae</taxon>
        <taxon>rosids</taxon>
        <taxon>fabids</taxon>
        <taxon>Fagales</taxon>
        <taxon>Betulaceae</taxon>
        <taxon>Carpinus</taxon>
    </lineage>
</organism>
<feature type="chain" id="PRO_5024455729" description="Peptidase A1 domain-containing protein" evidence="11">
    <location>
        <begin position="21"/>
        <end position="506"/>
    </location>
</feature>
<evidence type="ECO:0000256" key="6">
    <source>
        <dbReference type="ARBA" id="ARBA00023157"/>
    </source>
</evidence>
<evidence type="ECO:0000259" key="12">
    <source>
        <dbReference type="PROSITE" id="PS50015"/>
    </source>
</evidence>
<comment type="similarity">
    <text evidence="1 10">Belongs to the peptidase A1 family.</text>
</comment>
<dbReference type="Pfam" id="PF05184">
    <property type="entry name" value="SapB_1"/>
    <property type="match status" value="1"/>
</dbReference>
<dbReference type="PANTHER" id="PTHR47966">
    <property type="entry name" value="BETA-SITE APP-CLEAVING ENZYME, ISOFORM A-RELATED"/>
    <property type="match status" value="1"/>
</dbReference>
<evidence type="ECO:0000313" key="15">
    <source>
        <dbReference type="Proteomes" id="UP000327013"/>
    </source>
</evidence>
<reference evidence="14 15" key="1">
    <citation type="submission" date="2019-06" db="EMBL/GenBank/DDBJ databases">
        <title>A chromosomal-level reference genome of Carpinus fangiana (Coryloideae, Betulaceae).</title>
        <authorList>
            <person name="Yang X."/>
            <person name="Wang Z."/>
            <person name="Zhang L."/>
            <person name="Hao G."/>
            <person name="Liu J."/>
            <person name="Yang Y."/>
        </authorList>
    </citation>
    <scope>NUCLEOTIDE SEQUENCE [LARGE SCALE GENOMIC DNA]</scope>
    <source>
        <strain evidence="14">Cfa_2016G</strain>
        <tissue evidence="14">Leaf</tissue>
    </source>
</reference>
<dbReference type="Pfam" id="PF03489">
    <property type="entry name" value="SapB_2"/>
    <property type="match status" value="1"/>
</dbReference>
<feature type="disulfide bond" evidence="9">
    <location>
        <begin position="279"/>
        <end position="283"/>
    </location>
</feature>
<evidence type="ECO:0000256" key="8">
    <source>
        <dbReference type="PIRSR" id="PIRSR601461-1"/>
    </source>
</evidence>
<dbReference type="InterPro" id="IPR011001">
    <property type="entry name" value="Saposin-like"/>
</dbReference>
<keyword evidence="2 10" id="KW-0645">Protease</keyword>
<dbReference type="InterPro" id="IPR021109">
    <property type="entry name" value="Peptidase_aspartic_dom_sf"/>
</dbReference>
<evidence type="ECO:0000256" key="7">
    <source>
        <dbReference type="ARBA" id="ARBA00023180"/>
    </source>
</evidence>
<dbReference type="Proteomes" id="UP000327013">
    <property type="component" value="Chromosome 6"/>
</dbReference>
<dbReference type="InterPro" id="IPR033121">
    <property type="entry name" value="PEPTIDASE_A1"/>
</dbReference>
<dbReference type="GO" id="GO:0006508">
    <property type="term" value="P:proteolysis"/>
    <property type="evidence" value="ECO:0007669"/>
    <property type="project" value="UniProtKB-KW"/>
</dbReference>
<dbReference type="GO" id="GO:0004190">
    <property type="term" value="F:aspartic-type endopeptidase activity"/>
    <property type="evidence" value="ECO:0007669"/>
    <property type="project" value="UniProtKB-KW"/>
</dbReference>
<proteinExistence type="inferred from homology"/>
<evidence type="ECO:0000259" key="13">
    <source>
        <dbReference type="PROSITE" id="PS51767"/>
    </source>
</evidence>
<evidence type="ECO:0000256" key="1">
    <source>
        <dbReference type="ARBA" id="ARBA00007447"/>
    </source>
</evidence>
<feature type="active site" evidence="8">
    <location>
        <position position="288"/>
    </location>
</feature>
<protein>
    <recommendedName>
        <fullName evidence="16">Peptidase A1 domain-containing protein</fullName>
    </recommendedName>
</protein>
<evidence type="ECO:0008006" key="16">
    <source>
        <dbReference type="Google" id="ProtNLM"/>
    </source>
</evidence>
<dbReference type="InterPro" id="IPR008138">
    <property type="entry name" value="SapB_2"/>
</dbReference>
<dbReference type="FunFam" id="2.40.70.10:FF:000115">
    <property type="entry name" value="Lysosomal aspartic protease"/>
    <property type="match status" value="1"/>
</dbReference>
<evidence type="ECO:0000256" key="2">
    <source>
        <dbReference type="ARBA" id="ARBA00022670"/>
    </source>
</evidence>
<dbReference type="Gene3D" id="2.40.70.10">
    <property type="entry name" value="Acid Proteases"/>
    <property type="match status" value="2"/>
</dbReference>
<feature type="domain" description="Peptidase A1" evidence="13">
    <location>
        <begin position="84"/>
        <end position="503"/>
    </location>
</feature>
<evidence type="ECO:0000256" key="3">
    <source>
        <dbReference type="ARBA" id="ARBA00022750"/>
    </source>
</evidence>
<keyword evidence="6 9" id="KW-1015">Disulfide bond</keyword>
<evidence type="ECO:0000256" key="11">
    <source>
        <dbReference type="SAM" id="SignalP"/>
    </source>
</evidence>
<keyword evidence="15" id="KW-1185">Reference proteome</keyword>